<proteinExistence type="predicted"/>
<gene>
    <name evidence="2" type="ORF">CLAFUR5_02077</name>
</gene>
<dbReference type="KEGG" id="ffu:CLAFUR5_02077"/>
<sequence length="152" mass="15364">MALQTLLFLVATLALVSGSQDLTNPAPTCTSTITHRPAGCCPPRAGHTALSYTDCHGCDLEVITRGPQCLCAPTPVKPMTTTTKPCTSVVTELTRPCGDCGMGSVDVTTALNCKGCALSTTTVAAGGVGICACPTAPGMRGVFVCKAEATLS</sequence>
<dbReference type="EMBL" id="CP090163">
    <property type="protein sequence ID" value="UJO11114.1"/>
    <property type="molecule type" value="Genomic_DNA"/>
</dbReference>
<dbReference type="AlphaFoldDB" id="A0A9Q8P2U4"/>
<reference evidence="2" key="2">
    <citation type="journal article" date="2022" name="Microb. Genom.">
        <title>A chromosome-scale genome assembly of the tomato pathogen Cladosporium fulvum reveals a compartmentalized genome architecture and the presence of a dispensable chromosome.</title>
        <authorList>
            <person name="Zaccaron A.Z."/>
            <person name="Chen L.H."/>
            <person name="Samaras A."/>
            <person name="Stergiopoulos I."/>
        </authorList>
    </citation>
    <scope>NUCLEOTIDE SEQUENCE</scope>
    <source>
        <strain evidence="2">Race5_Kim</strain>
    </source>
</reference>
<reference evidence="2" key="1">
    <citation type="submission" date="2021-12" db="EMBL/GenBank/DDBJ databases">
        <authorList>
            <person name="Zaccaron A."/>
            <person name="Stergiopoulos I."/>
        </authorList>
    </citation>
    <scope>NUCLEOTIDE SEQUENCE</scope>
    <source>
        <strain evidence="2">Race5_Kim</strain>
    </source>
</reference>
<feature type="signal peptide" evidence="1">
    <location>
        <begin position="1"/>
        <end position="18"/>
    </location>
</feature>
<organism evidence="2 3">
    <name type="scientific">Passalora fulva</name>
    <name type="common">Tomato leaf mold</name>
    <name type="synonym">Cladosporium fulvum</name>
    <dbReference type="NCBI Taxonomy" id="5499"/>
    <lineage>
        <taxon>Eukaryota</taxon>
        <taxon>Fungi</taxon>
        <taxon>Dikarya</taxon>
        <taxon>Ascomycota</taxon>
        <taxon>Pezizomycotina</taxon>
        <taxon>Dothideomycetes</taxon>
        <taxon>Dothideomycetidae</taxon>
        <taxon>Mycosphaerellales</taxon>
        <taxon>Mycosphaerellaceae</taxon>
        <taxon>Fulvia</taxon>
    </lineage>
</organism>
<keyword evidence="1" id="KW-0732">Signal</keyword>
<dbReference type="GeneID" id="71981955"/>
<evidence type="ECO:0000256" key="1">
    <source>
        <dbReference type="SAM" id="SignalP"/>
    </source>
</evidence>
<accession>A0A9Q8P2U4</accession>
<name>A0A9Q8P2U4_PASFU</name>
<keyword evidence="3" id="KW-1185">Reference proteome</keyword>
<evidence type="ECO:0000313" key="3">
    <source>
        <dbReference type="Proteomes" id="UP000756132"/>
    </source>
</evidence>
<evidence type="ECO:0000313" key="2">
    <source>
        <dbReference type="EMBL" id="UJO11114.1"/>
    </source>
</evidence>
<dbReference type="RefSeq" id="XP_047755480.1">
    <property type="nucleotide sequence ID" value="XM_047901225.1"/>
</dbReference>
<dbReference type="Proteomes" id="UP000756132">
    <property type="component" value="Chromosome 1"/>
</dbReference>
<protein>
    <submittedName>
        <fullName evidence="2">Uncharacterized protein</fullName>
    </submittedName>
</protein>
<feature type="chain" id="PRO_5040443344" evidence="1">
    <location>
        <begin position="19"/>
        <end position="152"/>
    </location>
</feature>